<dbReference type="InterPro" id="IPR027417">
    <property type="entry name" value="P-loop_NTPase"/>
</dbReference>
<comment type="caution">
    <text evidence="4">The sequence shown here is derived from an EMBL/GenBank/DDBJ whole genome shotgun (WGS) entry which is preliminary data.</text>
</comment>
<dbReference type="EMBL" id="FQYL01000003">
    <property type="protein sequence ID" value="SHI61024.1"/>
    <property type="molecule type" value="Genomic_DNA"/>
</dbReference>
<sequence length="1041" mass="112464">MATGLLIRTNSCPEEDYAAAMDPFSLGGVASSVVSVLLRSADLCLNPSWSGAAALSNDGRQAAGRLRAFAQDTSAQARIAKRIEKHLADEVERLPQERRAALDGVAAAVETVLTNALASDEALLEAVRRPEDLAGLLRRQGRAQKADLDAAAESTFDSLIEIVAGELAVIAPSSPSFDEAHARYVMDALDTIVATTSRTESMVEDVLSGQKEIFGRIDRLGGGMSGRRHPFGGGPVCFGAIPGRAPGYIARDEYRRLCDALADGGEATLSALRGMKGVGKSQIAAQYARECRDAGWNLVAWINAAPAGAPDEGLPSGAETGLAELANQLGLVDPSAPPAKSARTLVNWLNSGEAVDRLIVFDNLERADDLRDLQLIGPGLRVIVTTNLRGGVLGESIPVEVFSREQSKAFLQERLPGITDADADRLAGLLGDLPVALSQTVSTMKAEDYAPLEYMELLEEAPLEEAMDRSDGDDYPHAVWQALRLSHRTALEALGKRDAEQARSAHLQLGMLSIMPEGGVPRDWLYYADGDHSRAARKSLAFLCERGIISKTENNITRAGVVSLHRLQSRVVREEVGRDGELGVIANAVISALVSVLNESDFDNPDDEGRNSIIAVIDSLSLLGGLDLDSVSVNVEKLSDLLLLAQRRADEAGLASFAMSLLEIINRVALKLGSDHPRTLSLYNNLAGAYVSAGTLDEAIHLYEQTLEDCLRVLGSDHPGTLSLRNNLAGAYWFAGRLDEAIPLFEQALEDRLRLLGANHPDTLIARNNLAYTYKDSGRLDEAILLFEQSLEESLKVLGADHSNSLTLRNNLASAYRSAGRLEEAIRLYEQTLGDRLRVLGVDHPDTFATRSDLAGAYEDGGRLSEALPLYEQALTGNLKVLGIYHPNTLTVRNNLAGAYRSAGRLEEAISLFEQTLEDCLKVLGIDNPKTLTLCNNLAGAYRSARRMGEAIRLYEQTLEGRIRVLGVDHPDTLASRNNLAGAYEFDGRMDEAITLFEHTLEDCLRVLGSEHPLTKQVAANLEAARRMRDGHQPPPPDAPD</sequence>
<keyword evidence="1" id="KW-0677">Repeat</keyword>
<keyword evidence="5" id="KW-1185">Reference proteome</keyword>
<dbReference type="PANTHER" id="PTHR45641:SF19">
    <property type="entry name" value="NEPHROCYSTIN-3"/>
    <property type="match status" value="1"/>
</dbReference>
<proteinExistence type="predicted"/>
<dbReference type="Pfam" id="PF22733">
    <property type="entry name" value="NNH1"/>
    <property type="match status" value="1"/>
</dbReference>
<dbReference type="Pfam" id="PF13424">
    <property type="entry name" value="TPR_12"/>
    <property type="match status" value="3"/>
</dbReference>
<evidence type="ECO:0000259" key="3">
    <source>
        <dbReference type="Pfam" id="PF22733"/>
    </source>
</evidence>
<organism evidence="4 5">
    <name type="scientific">Actinomyces denticolens</name>
    <dbReference type="NCBI Taxonomy" id="52767"/>
    <lineage>
        <taxon>Bacteria</taxon>
        <taxon>Bacillati</taxon>
        <taxon>Actinomycetota</taxon>
        <taxon>Actinomycetes</taxon>
        <taxon>Actinomycetales</taxon>
        <taxon>Actinomycetaceae</taxon>
        <taxon>Actinomyces</taxon>
    </lineage>
</organism>
<dbReference type="Proteomes" id="UP000184390">
    <property type="component" value="Unassembled WGS sequence"/>
</dbReference>
<dbReference type="Gene3D" id="1.25.40.10">
    <property type="entry name" value="Tetratricopeptide repeat domain"/>
    <property type="match status" value="2"/>
</dbReference>
<dbReference type="PANTHER" id="PTHR45641">
    <property type="entry name" value="TETRATRICOPEPTIDE REPEAT PROTEIN (AFU_ORTHOLOGUE AFUA_6G03870)"/>
    <property type="match status" value="1"/>
</dbReference>
<dbReference type="InterPro" id="IPR019734">
    <property type="entry name" value="TPR_rpt"/>
</dbReference>
<dbReference type="SMART" id="SM00028">
    <property type="entry name" value="TPR"/>
    <property type="match status" value="6"/>
</dbReference>
<accession>A0ABY1I5A2</accession>
<dbReference type="InterPro" id="IPR011990">
    <property type="entry name" value="TPR-like_helical_dom_sf"/>
</dbReference>
<evidence type="ECO:0000256" key="1">
    <source>
        <dbReference type="ARBA" id="ARBA00022737"/>
    </source>
</evidence>
<evidence type="ECO:0000256" key="2">
    <source>
        <dbReference type="ARBA" id="ARBA00022803"/>
    </source>
</evidence>
<dbReference type="SUPFAM" id="SSF52540">
    <property type="entry name" value="P-loop containing nucleoside triphosphate hydrolases"/>
    <property type="match status" value="1"/>
</dbReference>
<dbReference type="Gene3D" id="3.40.50.300">
    <property type="entry name" value="P-loop containing nucleotide triphosphate hydrolases"/>
    <property type="match status" value="1"/>
</dbReference>
<evidence type="ECO:0000313" key="4">
    <source>
        <dbReference type="EMBL" id="SHI61024.1"/>
    </source>
</evidence>
<dbReference type="Pfam" id="PF13374">
    <property type="entry name" value="TPR_10"/>
    <property type="match status" value="2"/>
</dbReference>
<keyword evidence="2" id="KW-0802">TPR repeat</keyword>
<gene>
    <name evidence="4" type="ORF">SAMN05216246_103131</name>
</gene>
<dbReference type="InterPro" id="IPR054547">
    <property type="entry name" value="NNH1"/>
</dbReference>
<name>A0ABY1I5A2_9ACTO</name>
<feature type="domain" description="NACHT N-terminal Helical" evidence="3">
    <location>
        <begin position="29"/>
        <end position="197"/>
    </location>
</feature>
<dbReference type="SUPFAM" id="SSF48452">
    <property type="entry name" value="TPR-like"/>
    <property type="match status" value="1"/>
</dbReference>
<evidence type="ECO:0000313" key="5">
    <source>
        <dbReference type="Proteomes" id="UP000184390"/>
    </source>
</evidence>
<reference evidence="4 5" key="1">
    <citation type="submission" date="2016-11" db="EMBL/GenBank/DDBJ databases">
        <authorList>
            <person name="Varghese N."/>
            <person name="Submissions S."/>
        </authorList>
    </citation>
    <scope>NUCLEOTIDE SEQUENCE [LARGE SCALE GENOMIC DNA]</scope>
    <source>
        <strain evidence="4 5">PA</strain>
    </source>
</reference>
<protein>
    <submittedName>
        <fullName evidence="4">Tetratricopeptide (TPR) repeat</fullName>
    </submittedName>
</protein>